<dbReference type="Gene3D" id="3.40.50.1820">
    <property type="entry name" value="alpha/beta hydrolase"/>
    <property type="match status" value="2"/>
</dbReference>
<comment type="similarity">
    <text evidence="1">Belongs to the diacylglycerol acyltransferase family.</text>
</comment>
<name>A0A0D9V0W1_9ORYZ</name>
<dbReference type="PANTHER" id="PTHR22753:SF25">
    <property type="entry name" value="SERINE AMINOPEPTIDASE S33 DOMAIN-CONTAINING PROTEIN"/>
    <property type="match status" value="1"/>
</dbReference>
<reference evidence="6" key="3">
    <citation type="submission" date="2015-04" db="UniProtKB">
        <authorList>
            <consortium name="EnsemblPlants"/>
        </authorList>
    </citation>
    <scope>IDENTIFICATION</scope>
</reference>
<dbReference type="STRING" id="77586.A0A0D9V0W1"/>
<dbReference type="CDD" id="cd07987">
    <property type="entry name" value="LPLAT_MGAT-like"/>
    <property type="match status" value="2"/>
</dbReference>
<feature type="region of interest" description="Disordered" evidence="4">
    <location>
        <begin position="705"/>
        <end position="739"/>
    </location>
</feature>
<evidence type="ECO:0000256" key="1">
    <source>
        <dbReference type="ARBA" id="ARBA00005420"/>
    </source>
</evidence>
<organism evidence="6 7">
    <name type="scientific">Leersia perrieri</name>
    <dbReference type="NCBI Taxonomy" id="77586"/>
    <lineage>
        <taxon>Eukaryota</taxon>
        <taxon>Viridiplantae</taxon>
        <taxon>Streptophyta</taxon>
        <taxon>Embryophyta</taxon>
        <taxon>Tracheophyta</taxon>
        <taxon>Spermatophyta</taxon>
        <taxon>Magnoliopsida</taxon>
        <taxon>Liliopsida</taxon>
        <taxon>Poales</taxon>
        <taxon>Poaceae</taxon>
        <taxon>BOP clade</taxon>
        <taxon>Oryzoideae</taxon>
        <taxon>Oryzeae</taxon>
        <taxon>Oryzinae</taxon>
        <taxon>Leersia</taxon>
    </lineage>
</organism>
<keyword evidence="3" id="KW-0012">Acyltransferase</keyword>
<dbReference type="Proteomes" id="UP000032180">
    <property type="component" value="Chromosome 1"/>
</dbReference>
<dbReference type="GO" id="GO:0019432">
    <property type="term" value="P:triglyceride biosynthetic process"/>
    <property type="evidence" value="ECO:0007669"/>
    <property type="project" value="UniProtKB-ARBA"/>
</dbReference>
<sequence length="1548" mass="174078">MATLSLPLHSQIVLWRPRRRHDLFERISCHHFKHDSWRLQARYKGLETMYDDGYQKAKDLDYYYKSLGELVEHDSGPPRMFCPVDAGKPIEDAPLMLYLPGVDGMGMGLFMHHKALGRIFELRCMHIPFRDRTPFEELVTMVEDVVRAEYATSPNKPIYLLGSSFGGCIALAVAARNPCIDLILVLANPATSFQKSDIKQLLSVSSPLSDRARIAITSLLNYNIDNEVDMALSSMKSGTHPLEALNRLTNNISSFLKHSNILDKIPEDTLEWKLKLIEQAASYANCRLESVSAEVLLLISCADRLLPSKSEAERLQRKLPKCKIYFFENHGHSLLLEYGVHVSSIIKSTGLYRHSRRHHRIFDYIPPSVTELKEVDKASSDLRLRTSPAMFSTLEDGTVVRGLAGVPEEGPVLLVGNHMLLGIELISLAAEFLRRKRLVLRGIAHPLLFPNKTKTWSEGHDFFDFLNLWGGVPMTYKYIYQLLAAGEFVLLYPGGHREALHCKGEEHTLFWPDQTEFVRMAAQFNATIVPFGVVGEDDLMELLCTFDDIKNAPFGKELMQAYSNHLKLRDVDHEVFFPGVYLKIPGRFYYRFGKPIATRRRQEVITDKKAAGELYLHVKSEVQAMIAYLLEKREEDKFRSILPRMLYQFGWGPVSTPPIHTVNVISNQRASPPLFHMSMSIALHTILPPAAAPCLRRRHLRRRRLLRASPTGSPAAAASGEKGKEATADRKRGSRRRMTKKVDEVGLDPLYDDGFGEITIRDYFQAVRAMPLDGGGPPRWFCPVDCGAPAVDGAPLLLFLPGIDGVGMELNMQHKSLGRVFEVRCFHIPVNDRTPYEGLLQILEESVKREHDLSPNRPIYITGDSFVSAHRSPPLFHMSIALHAVLPPAAAPCLRRRRSLLRASIAGSPAASREKGKRGRRRRRTTKKVDELGLDPLYDDGFGEITVRDYFEAVRAMPLDGGGPPRWFCPVDCGEPAVDGAPLLLFLPGIDGVGMELIMQHKSLGRVFEVRCLHIPVNDRTPYEGLLQILEESVKREHDLSPNRPIYIIGDSFGGCLALSLAARNPEINLVLILVNPGSNIICENSVAGNIASFGNGAKQPSSDPLKMAMVSIQSNSSPQEILQSFSYNLASMLPLLSEFGNTIQMDTLVWKLKLLKSGAEYTNSHLHAVQGEVLLLASGNDNLPPSGEAERLFKTLKSCKVRYFRTSSDRLLMEGSFNLLTVIKGASMYRMGKQRDTVTDFLPPTLSEFKRTYGEDFKPLHDLLSPVILSTLSNGKIVRGLAGVPDKGPVLLVGYHQLLAMEITSMAEEFLREKKAVLRTLAHPVYFVGNYEILRQEISFFDIVPLYGGVQVSPINTYRLFERDEFVLLYPGGIREALHRKGEDYQLFWPDQPEFVRMAAQFGVTVIPFGCVGEDDILEIILDYNDIKNIPCIRESIESFNQDCPGVRSTVKGEEGNQVLHLPAVLPKLPGRLYYLFGKPIEMKGMDGIDKDRESANQLYLDMKLEVENIMSYLKRKRQQDPYRSITARTLYQATWGASAQIPTFEP</sequence>
<dbReference type="InterPro" id="IPR007130">
    <property type="entry name" value="DAGAT"/>
</dbReference>
<evidence type="ECO:0000256" key="2">
    <source>
        <dbReference type="ARBA" id="ARBA00022679"/>
    </source>
</evidence>
<reference evidence="6 7" key="1">
    <citation type="submission" date="2012-08" db="EMBL/GenBank/DDBJ databases">
        <title>Oryza genome evolution.</title>
        <authorList>
            <person name="Wing R.A."/>
        </authorList>
    </citation>
    <scope>NUCLEOTIDE SEQUENCE</scope>
</reference>
<proteinExistence type="inferred from homology"/>
<dbReference type="GO" id="GO:0004144">
    <property type="term" value="F:diacylglycerol O-acyltransferase activity"/>
    <property type="evidence" value="ECO:0007669"/>
    <property type="project" value="UniProtKB-ARBA"/>
</dbReference>
<dbReference type="InterPro" id="IPR022742">
    <property type="entry name" value="Hydrolase_4"/>
</dbReference>
<dbReference type="eggNOG" id="ENOG502QQUD">
    <property type="taxonomic scope" value="Eukaryota"/>
</dbReference>
<dbReference type="PANTHER" id="PTHR22753">
    <property type="entry name" value="TRANSMEMBRANE PROTEIN 68"/>
    <property type="match status" value="1"/>
</dbReference>
<evidence type="ECO:0000256" key="4">
    <source>
        <dbReference type="SAM" id="MobiDB-lite"/>
    </source>
</evidence>
<feature type="compositionally biased region" description="Basic residues" evidence="4">
    <location>
        <begin position="915"/>
        <end position="926"/>
    </location>
</feature>
<evidence type="ECO:0000313" key="6">
    <source>
        <dbReference type="EnsemblPlants" id="LPERR01G13750.3"/>
    </source>
</evidence>
<dbReference type="GO" id="GO:0016020">
    <property type="term" value="C:membrane"/>
    <property type="evidence" value="ECO:0007669"/>
    <property type="project" value="TreeGrafter"/>
</dbReference>
<evidence type="ECO:0000313" key="7">
    <source>
        <dbReference type="Proteomes" id="UP000032180"/>
    </source>
</evidence>
<feature type="region of interest" description="Disordered" evidence="4">
    <location>
        <begin position="906"/>
        <end position="926"/>
    </location>
</feature>
<feature type="compositionally biased region" description="Low complexity" evidence="4">
    <location>
        <begin position="707"/>
        <end position="720"/>
    </location>
</feature>
<dbReference type="SUPFAM" id="SSF53474">
    <property type="entry name" value="alpha/beta-Hydrolases"/>
    <property type="match status" value="2"/>
</dbReference>
<accession>A0A0D9V0W1</accession>
<evidence type="ECO:0000259" key="5">
    <source>
        <dbReference type="Pfam" id="PF12146"/>
    </source>
</evidence>
<dbReference type="EnsemblPlants" id="LPERR01G13750.3">
    <property type="protein sequence ID" value="LPERR01G13750.3"/>
    <property type="gene ID" value="LPERR01G13750"/>
</dbReference>
<feature type="domain" description="Serine aminopeptidase S33" evidence="5">
    <location>
        <begin position="135"/>
        <end position="337"/>
    </location>
</feature>
<reference evidence="7" key="2">
    <citation type="submission" date="2013-12" db="EMBL/GenBank/DDBJ databases">
        <authorList>
            <person name="Yu Y."/>
            <person name="Lee S."/>
            <person name="de Baynast K."/>
            <person name="Wissotski M."/>
            <person name="Liu L."/>
            <person name="Talag J."/>
            <person name="Goicoechea J."/>
            <person name="Angelova A."/>
            <person name="Jetty R."/>
            <person name="Kudrna D."/>
            <person name="Golser W."/>
            <person name="Rivera L."/>
            <person name="Zhang J."/>
            <person name="Wing R."/>
        </authorList>
    </citation>
    <scope>NUCLEOTIDE SEQUENCE</scope>
</reference>
<dbReference type="Pfam" id="PF03982">
    <property type="entry name" value="DAGAT"/>
    <property type="match status" value="1"/>
</dbReference>
<dbReference type="InterPro" id="IPR029058">
    <property type="entry name" value="AB_hydrolase_fold"/>
</dbReference>
<dbReference type="Gramene" id="LPERR01G13750.3">
    <property type="protein sequence ID" value="LPERR01G13750.3"/>
    <property type="gene ID" value="LPERR01G13750"/>
</dbReference>
<protein>
    <recommendedName>
        <fullName evidence="5">Serine aminopeptidase S33 domain-containing protein</fullName>
    </recommendedName>
</protein>
<evidence type="ECO:0000256" key="3">
    <source>
        <dbReference type="ARBA" id="ARBA00023315"/>
    </source>
</evidence>
<keyword evidence="7" id="KW-1185">Reference proteome</keyword>
<keyword evidence="2" id="KW-0808">Transferase</keyword>
<feature type="compositionally biased region" description="Basic and acidic residues" evidence="4">
    <location>
        <begin position="721"/>
        <end position="731"/>
    </location>
</feature>
<dbReference type="Pfam" id="PF12146">
    <property type="entry name" value="Hydrolase_4"/>
    <property type="match status" value="1"/>
</dbReference>